<evidence type="ECO:0000313" key="1">
    <source>
        <dbReference type="EMBL" id="KAG5605121.1"/>
    </source>
</evidence>
<reference evidence="1 2" key="1">
    <citation type="submission" date="2020-09" db="EMBL/GenBank/DDBJ databases">
        <title>De no assembly of potato wild relative species, Solanum commersonii.</title>
        <authorList>
            <person name="Cho K."/>
        </authorList>
    </citation>
    <scope>NUCLEOTIDE SEQUENCE [LARGE SCALE GENOMIC DNA]</scope>
    <source>
        <strain evidence="1">LZ3.2</strain>
        <tissue evidence="1">Leaf</tissue>
    </source>
</reference>
<organism evidence="1 2">
    <name type="scientific">Solanum commersonii</name>
    <name type="common">Commerson's wild potato</name>
    <name type="synonym">Commerson's nightshade</name>
    <dbReference type="NCBI Taxonomy" id="4109"/>
    <lineage>
        <taxon>Eukaryota</taxon>
        <taxon>Viridiplantae</taxon>
        <taxon>Streptophyta</taxon>
        <taxon>Embryophyta</taxon>
        <taxon>Tracheophyta</taxon>
        <taxon>Spermatophyta</taxon>
        <taxon>Magnoliopsida</taxon>
        <taxon>eudicotyledons</taxon>
        <taxon>Gunneridae</taxon>
        <taxon>Pentapetalae</taxon>
        <taxon>asterids</taxon>
        <taxon>lamiids</taxon>
        <taxon>Solanales</taxon>
        <taxon>Solanaceae</taxon>
        <taxon>Solanoideae</taxon>
        <taxon>Solaneae</taxon>
        <taxon>Solanum</taxon>
    </lineage>
</organism>
<proteinExistence type="predicted"/>
<name>A0A9J5YX15_SOLCO</name>
<gene>
    <name evidence="1" type="ORF">H5410_026613</name>
</gene>
<comment type="caution">
    <text evidence="1">The sequence shown here is derived from an EMBL/GenBank/DDBJ whole genome shotgun (WGS) entry which is preliminary data.</text>
</comment>
<protein>
    <submittedName>
        <fullName evidence="1">Uncharacterized protein</fullName>
    </submittedName>
</protein>
<dbReference type="EMBL" id="JACXVP010000005">
    <property type="protein sequence ID" value="KAG5605121.1"/>
    <property type="molecule type" value="Genomic_DNA"/>
</dbReference>
<dbReference type="Proteomes" id="UP000824120">
    <property type="component" value="Chromosome 5"/>
</dbReference>
<accession>A0A9J5YX15</accession>
<keyword evidence="2" id="KW-1185">Reference proteome</keyword>
<evidence type="ECO:0000313" key="2">
    <source>
        <dbReference type="Proteomes" id="UP000824120"/>
    </source>
</evidence>
<dbReference type="AlphaFoldDB" id="A0A9J5YX15"/>
<sequence length="87" mass="9473">MELLKGGGITTIVRNVQICLDEETLGIILGVPMVGVRTIKGCKPTASQAAFIPDKNNVLISHELVKGYGRKGISPRCVFKIDRHMIL</sequence>